<comment type="similarity">
    <text evidence="10 11">Belongs to the TonB-dependent receptor family.</text>
</comment>
<dbReference type="RefSeq" id="WP_164680787.1">
    <property type="nucleotide sequence ID" value="NZ_CP049057.1"/>
</dbReference>
<feature type="domain" description="TonB-dependent receptor-like beta-barrel" evidence="13">
    <location>
        <begin position="192"/>
        <end position="615"/>
    </location>
</feature>
<evidence type="ECO:0000256" key="6">
    <source>
        <dbReference type="ARBA" id="ARBA00023077"/>
    </source>
</evidence>
<keyword evidence="9 10" id="KW-0998">Cell outer membrane</keyword>
<dbReference type="GO" id="GO:0009279">
    <property type="term" value="C:cell outer membrane"/>
    <property type="evidence" value="ECO:0007669"/>
    <property type="project" value="UniProtKB-SubCell"/>
</dbReference>
<dbReference type="InterPro" id="IPR039426">
    <property type="entry name" value="TonB-dep_rcpt-like"/>
</dbReference>
<name>A0A6G6GQB6_9FLAO</name>
<dbReference type="GO" id="GO:0015344">
    <property type="term" value="F:siderophore uptake transmembrane transporter activity"/>
    <property type="evidence" value="ECO:0007669"/>
    <property type="project" value="TreeGrafter"/>
</dbReference>
<feature type="domain" description="TonB-dependent receptor plug" evidence="14">
    <location>
        <begin position="39"/>
        <end position="145"/>
    </location>
</feature>
<evidence type="ECO:0000256" key="2">
    <source>
        <dbReference type="ARBA" id="ARBA00022448"/>
    </source>
</evidence>
<dbReference type="SUPFAM" id="SSF56935">
    <property type="entry name" value="Porins"/>
    <property type="match status" value="1"/>
</dbReference>
<evidence type="ECO:0000256" key="11">
    <source>
        <dbReference type="RuleBase" id="RU003357"/>
    </source>
</evidence>
<accession>A0A6G6GQB6</accession>
<comment type="subcellular location">
    <subcellularLocation>
        <location evidence="1 10">Cell outer membrane</location>
        <topology evidence="1 10">Multi-pass membrane protein</topology>
    </subcellularLocation>
</comment>
<evidence type="ECO:0000256" key="12">
    <source>
        <dbReference type="SAM" id="SignalP"/>
    </source>
</evidence>
<evidence type="ECO:0000256" key="5">
    <source>
        <dbReference type="ARBA" id="ARBA00022729"/>
    </source>
</evidence>
<dbReference type="AlphaFoldDB" id="A0A6G6GQB6"/>
<feature type="chain" id="PRO_5026244122" evidence="12">
    <location>
        <begin position="19"/>
        <end position="641"/>
    </location>
</feature>
<keyword evidence="3 10" id="KW-1134">Transmembrane beta strand</keyword>
<keyword evidence="7 10" id="KW-0472">Membrane</keyword>
<dbReference type="PROSITE" id="PS52016">
    <property type="entry name" value="TONB_DEPENDENT_REC_3"/>
    <property type="match status" value="1"/>
</dbReference>
<proteinExistence type="inferred from homology"/>
<evidence type="ECO:0000313" key="16">
    <source>
        <dbReference type="Proteomes" id="UP000505306"/>
    </source>
</evidence>
<protein>
    <submittedName>
        <fullName evidence="15">TonB-dependent receptor</fullName>
    </submittedName>
</protein>
<evidence type="ECO:0000259" key="13">
    <source>
        <dbReference type="Pfam" id="PF00593"/>
    </source>
</evidence>
<evidence type="ECO:0000256" key="4">
    <source>
        <dbReference type="ARBA" id="ARBA00022692"/>
    </source>
</evidence>
<dbReference type="InterPro" id="IPR012910">
    <property type="entry name" value="Plug_dom"/>
</dbReference>
<keyword evidence="6 11" id="KW-0798">TonB box</keyword>
<dbReference type="Proteomes" id="UP000505306">
    <property type="component" value="Chromosome"/>
</dbReference>
<dbReference type="InterPro" id="IPR000531">
    <property type="entry name" value="Beta-barrel_TonB"/>
</dbReference>
<dbReference type="KEGG" id="mgel:G5B37_14790"/>
<evidence type="ECO:0000256" key="1">
    <source>
        <dbReference type="ARBA" id="ARBA00004571"/>
    </source>
</evidence>
<keyword evidence="16" id="KW-1185">Reference proteome</keyword>
<keyword evidence="2 10" id="KW-0813">Transport</keyword>
<dbReference type="Pfam" id="PF07715">
    <property type="entry name" value="Plug"/>
    <property type="match status" value="1"/>
</dbReference>
<dbReference type="GO" id="GO:0044718">
    <property type="term" value="P:siderophore transmembrane transport"/>
    <property type="evidence" value="ECO:0007669"/>
    <property type="project" value="TreeGrafter"/>
</dbReference>
<evidence type="ECO:0000256" key="8">
    <source>
        <dbReference type="ARBA" id="ARBA00023170"/>
    </source>
</evidence>
<keyword evidence="8 15" id="KW-0675">Receptor</keyword>
<evidence type="ECO:0000256" key="3">
    <source>
        <dbReference type="ARBA" id="ARBA00022452"/>
    </source>
</evidence>
<evidence type="ECO:0000259" key="14">
    <source>
        <dbReference type="Pfam" id="PF07715"/>
    </source>
</evidence>
<dbReference type="PANTHER" id="PTHR30069">
    <property type="entry name" value="TONB-DEPENDENT OUTER MEMBRANE RECEPTOR"/>
    <property type="match status" value="1"/>
</dbReference>
<evidence type="ECO:0000256" key="7">
    <source>
        <dbReference type="ARBA" id="ARBA00023136"/>
    </source>
</evidence>
<dbReference type="Gene3D" id="2.170.130.10">
    <property type="entry name" value="TonB-dependent receptor, plug domain"/>
    <property type="match status" value="1"/>
</dbReference>
<reference evidence="15 16" key="1">
    <citation type="submission" date="2020-02" db="EMBL/GenBank/DDBJ databases">
        <title>Complete genome sequence of Flavobacteriaceae bacterium.</title>
        <authorList>
            <person name="Kim S.-J."/>
            <person name="Kim Y.-S."/>
            <person name="Kim K.-H."/>
        </authorList>
    </citation>
    <scope>NUCLEOTIDE SEQUENCE [LARGE SCALE GENOMIC DNA]</scope>
    <source>
        <strain evidence="15 16">RR4-40</strain>
    </source>
</reference>
<sequence length="641" mass="71493">MKKLVFMGCALLALTATAQQTELLDTVTLDTKTPLATKNSGKVITKISSQQLAARPGASVADVLNEVAGIEINGARSNDGQNLAYYVRGGRNRQVVILVDGVQLNDPSQIANDYDLRLLATSAIEEIEILKGASSVLYGSGAATAVISITTKKTSDKEISAVFTSTLGSNSPTEIDFKDDKTFETFTNNVHISGTTNRFFYNANFSNRYTNGLSAVAAPEDSSPFESDVFDRFNTRLNLGYKITDSIIVSQFVAIDKFKAGFDNFDFTDAANQSITEQIKTGGHFEWKYKNGSYVFNDSFQWIDREIMSDFPSKFESKSYSLDTYLNYRFSKKFQAVVGLNVNLSEFSSFTIPFGETSFNEDVNSDLANFDIIDPYVNVVYVSDFGLNLNAGVRANIHSVYDTHFVYHVNPSYSFNFGNNTLKVLGSYSTAYITPSLFQLYDPNYGNELLTPEENTTIEGGLVFSTEGNFRVSAVYFNRNEDNFVDFINVDPDLFLFQYQNSTETFESSGVEVEVFGKIAKNLTGSANYTNTQADERFALRIPEHKANATLTYVWKNKTTIGLSYQYVGERNDTFFNPTTFESETIGLDSFGLLNFNISGQLTQNVKLFAGVSNLLDTEYEEIYRFQTRGRNMLVGFELSF</sequence>
<feature type="signal peptide" evidence="12">
    <location>
        <begin position="1"/>
        <end position="18"/>
    </location>
</feature>
<organism evidence="15 16">
    <name type="scientific">Rasiella rasia</name>
    <dbReference type="NCBI Taxonomy" id="2744027"/>
    <lineage>
        <taxon>Bacteria</taxon>
        <taxon>Pseudomonadati</taxon>
        <taxon>Bacteroidota</taxon>
        <taxon>Flavobacteriia</taxon>
        <taxon>Flavobacteriales</taxon>
        <taxon>Flavobacteriaceae</taxon>
        <taxon>Rasiella</taxon>
    </lineage>
</organism>
<evidence type="ECO:0000313" key="15">
    <source>
        <dbReference type="EMBL" id="QIE60776.1"/>
    </source>
</evidence>
<dbReference type="Pfam" id="PF00593">
    <property type="entry name" value="TonB_dep_Rec_b-barrel"/>
    <property type="match status" value="1"/>
</dbReference>
<keyword evidence="4 10" id="KW-0812">Transmembrane</keyword>
<dbReference type="InterPro" id="IPR037066">
    <property type="entry name" value="Plug_dom_sf"/>
</dbReference>
<gene>
    <name evidence="15" type="ORF">G5B37_14790</name>
</gene>
<dbReference type="InterPro" id="IPR036942">
    <property type="entry name" value="Beta-barrel_TonB_sf"/>
</dbReference>
<evidence type="ECO:0000256" key="9">
    <source>
        <dbReference type="ARBA" id="ARBA00023237"/>
    </source>
</evidence>
<dbReference type="PANTHER" id="PTHR30069:SF29">
    <property type="entry name" value="HEMOGLOBIN AND HEMOGLOBIN-HAPTOGLOBIN-BINDING PROTEIN 1-RELATED"/>
    <property type="match status" value="1"/>
</dbReference>
<dbReference type="EMBL" id="CP049057">
    <property type="protein sequence ID" value="QIE60776.1"/>
    <property type="molecule type" value="Genomic_DNA"/>
</dbReference>
<evidence type="ECO:0000256" key="10">
    <source>
        <dbReference type="PROSITE-ProRule" id="PRU01360"/>
    </source>
</evidence>
<dbReference type="Gene3D" id="2.40.170.20">
    <property type="entry name" value="TonB-dependent receptor, beta-barrel domain"/>
    <property type="match status" value="1"/>
</dbReference>
<keyword evidence="5 12" id="KW-0732">Signal</keyword>